<evidence type="ECO:0000256" key="1">
    <source>
        <dbReference type="ARBA" id="ARBA00023125"/>
    </source>
</evidence>
<dbReference type="Gene3D" id="3.40.50.280">
    <property type="entry name" value="Cobalamin-binding domain"/>
    <property type="match status" value="1"/>
</dbReference>
<dbReference type="GO" id="GO:0046872">
    <property type="term" value="F:metal ion binding"/>
    <property type="evidence" value="ECO:0007669"/>
    <property type="project" value="InterPro"/>
</dbReference>
<dbReference type="Gene3D" id="1.10.1660.10">
    <property type="match status" value="1"/>
</dbReference>
<dbReference type="PANTHER" id="PTHR30204">
    <property type="entry name" value="REDOX-CYCLING DRUG-SENSING TRANSCRIPTIONAL ACTIVATOR SOXR"/>
    <property type="match status" value="1"/>
</dbReference>
<dbReference type="GO" id="GO:0031419">
    <property type="term" value="F:cobalamin binding"/>
    <property type="evidence" value="ECO:0007669"/>
    <property type="project" value="InterPro"/>
</dbReference>
<gene>
    <name evidence="3" type="ORF">UFOPK3774_00728</name>
</gene>
<dbReference type="PROSITE" id="PS50937">
    <property type="entry name" value="HTH_MERR_2"/>
    <property type="match status" value="1"/>
</dbReference>
<evidence type="ECO:0000313" key="3">
    <source>
        <dbReference type="EMBL" id="CAB4942610.1"/>
    </source>
</evidence>
<sequence length="303" mass="33247">MATSRHDWTVAGTEELLTVAAVARRLGVAPATLRTWDRRYGLGPSAHEVGQHRRYCPADLARLTLMRRLITSGVSPCDAAAQAKNHKGTIKLEKIVDGFVARADLVDALHKAAKVLDKKFIEIALRKDLAEFGVEQSWSEVIVPLLFLIGNEWEASGQGVEIEHLLTEVLKRVLREQVEDIKKPVNARPVLLASVGEELHSLALHALAAALAERKIETYFLGTRTPLEALCGMVSRSAPPAIFLWAQLPQNADPKFFKNIPAIRPMPRIVLGGPGWDQEICNDVAIAQDLSQACAEIERAVGL</sequence>
<dbReference type="PANTHER" id="PTHR30204:SF97">
    <property type="entry name" value="MERR FAMILY REGULATORY PROTEIN"/>
    <property type="match status" value="1"/>
</dbReference>
<dbReference type="EMBL" id="CAFBNG010000132">
    <property type="protein sequence ID" value="CAB4942610.1"/>
    <property type="molecule type" value="Genomic_DNA"/>
</dbReference>
<dbReference type="InterPro" id="IPR036724">
    <property type="entry name" value="Cobalamin-bd_sf"/>
</dbReference>
<dbReference type="InterPro" id="IPR000551">
    <property type="entry name" value="MerR-type_HTH_dom"/>
</dbReference>
<organism evidence="3">
    <name type="scientific">freshwater metagenome</name>
    <dbReference type="NCBI Taxonomy" id="449393"/>
    <lineage>
        <taxon>unclassified sequences</taxon>
        <taxon>metagenomes</taxon>
        <taxon>ecological metagenomes</taxon>
    </lineage>
</organism>
<accession>A0A6J7JGV8</accession>
<dbReference type="Pfam" id="PF13411">
    <property type="entry name" value="MerR_1"/>
    <property type="match status" value="1"/>
</dbReference>
<dbReference type="InterPro" id="IPR047057">
    <property type="entry name" value="MerR_fam"/>
</dbReference>
<feature type="domain" description="HTH merR-type" evidence="2">
    <location>
        <begin position="16"/>
        <end position="85"/>
    </location>
</feature>
<dbReference type="InterPro" id="IPR009061">
    <property type="entry name" value="DNA-bd_dom_put_sf"/>
</dbReference>
<dbReference type="AlphaFoldDB" id="A0A6J7JGV8"/>
<dbReference type="Gene3D" id="1.10.1240.10">
    <property type="entry name" value="Methionine synthase domain"/>
    <property type="match status" value="1"/>
</dbReference>
<dbReference type="SUPFAM" id="SSF52242">
    <property type="entry name" value="Cobalamin (vitamin B12)-binding domain"/>
    <property type="match status" value="1"/>
</dbReference>
<dbReference type="CDD" id="cd01104">
    <property type="entry name" value="HTH_MlrA-CarA"/>
    <property type="match status" value="1"/>
</dbReference>
<dbReference type="GO" id="GO:0003700">
    <property type="term" value="F:DNA-binding transcription factor activity"/>
    <property type="evidence" value="ECO:0007669"/>
    <property type="project" value="InterPro"/>
</dbReference>
<dbReference type="InterPro" id="IPR036594">
    <property type="entry name" value="Meth_synthase_dom"/>
</dbReference>
<dbReference type="SMART" id="SM00422">
    <property type="entry name" value="HTH_MERR"/>
    <property type="match status" value="1"/>
</dbReference>
<dbReference type="SUPFAM" id="SSF46955">
    <property type="entry name" value="Putative DNA-binding domain"/>
    <property type="match status" value="1"/>
</dbReference>
<reference evidence="3" key="1">
    <citation type="submission" date="2020-05" db="EMBL/GenBank/DDBJ databases">
        <authorList>
            <person name="Chiriac C."/>
            <person name="Salcher M."/>
            <person name="Ghai R."/>
            <person name="Kavagutti S V."/>
        </authorList>
    </citation>
    <scope>NUCLEOTIDE SEQUENCE</scope>
</reference>
<evidence type="ECO:0000259" key="2">
    <source>
        <dbReference type="PROSITE" id="PS50937"/>
    </source>
</evidence>
<keyword evidence="1" id="KW-0238">DNA-binding</keyword>
<protein>
    <submittedName>
        <fullName evidence="3">Unannotated protein</fullName>
    </submittedName>
</protein>
<name>A0A6J7JGV8_9ZZZZ</name>
<proteinExistence type="predicted"/>
<dbReference type="GO" id="GO:0003677">
    <property type="term" value="F:DNA binding"/>
    <property type="evidence" value="ECO:0007669"/>
    <property type="project" value="UniProtKB-KW"/>
</dbReference>